<proteinExistence type="predicted"/>
<organism evidence="2 3">
    <name type="scientific">Pichia membranifaciens NRRL Y-2026</name>
    <dbReference type="NCBI Taxonomy" id="763406"/>
    <lineage>
        <taxon>Eukaryota</taxon>
        <taxon>Fungi</taxon>
        <taxon>Dikarya</taxon>
        <taxon>Ascomycota</taxon>
        <taxon>Saccharomycotina</taxon>
        <taxon>Pichiomycetes</taxon>
        <taxon>Pichiales</taxon>
        <taxon>Pichiaceae</taxon>
        <taxon>Pichia</taxon>
    </lineage>
</organism>
<dbReference type="RefSeq" id="XP_019015962.1">
    <property type="nucleotide sequence ID" value="XM_019161579.1"/>
</dbReference>
<dbReference type="Proteomes" id="UP000094455">
    <property type="component" value="Unassembled WGS sequence"/>
</dbReference>
<gene>
    <name evidence="2" type="ORF">PICMEDRAFT_17383</name>
</gene>
<sequence>MGDDLFGNYSFWKSTELEYPIIQVSNLTDFSDVIKCVEEQGIPEFLHYADEDTYLPDDATLMTNLGSWQGTSYKAAEPSTMQNSNTQLSKRTN</sequence>
<dbReference type="AlphaFoldDB" id="A0A1E3NFF1"/>
<feature type="region of interest" description="Disordered" evidence="1">
    <location>
        <begin position="74"/>
        <end position="93"/>
    </location>
</feature>
<protein>
    <submittedName>
        <fullName evidence="2">Uncharacterized protein</fullName>
    </submittedName>
</protein>
<accession>A0A1E3NFF1</accession>
<dbReference type="EMBL" id="KV454005">
    <property type="protein sequence ID" value="ODQ44849.1"/>
    <property type="molecule type" value="Genomic_DNA"/>
</dbReference>
<reference evidence="2 3" key="1">
    <citation type="journal article" date="2016" name="Proc. Natl. Acad. Sci. U.S.A.">
        <title>Comparative genomics of biotechnologically important yeasts.</title>
        <authorList>
            <person name="Riley R."/>
            <person name="Haridas S."/>
            <person name="Wolfe K.H."/>
            <person name="Lopes M.R."/>
            <person name="Hittinger C.T."/>
            <person name="Goeker M."/>
            <person name="Salamov A.A."/>
            <person name="Wisecaver J.H."/>
            <person name="Long T.M."/>
            <person name="Calvey C.H."/>
            <person name="Aerts A.L."/>
            <person name="Barry K.W."/>
            <person name="Choi C."/>
            <person name="Clum A."/>
            <person name="Coughlan A.Y."/>
            <person name="Deshpande S."/>
            <person name="Douglass A.P."/>
            <person name="Hanson S.J."/>
            <person name="Klenk H.-P."/>
            <person name="LaButti K.M."/>
            <person name="Lapidus A."/>
            <person name="Lindquist E.A."/>
            <person name="Lipzen A.M."/>
            <person name="Meier-Kolthoff J.P."/>
            <person name="Ohm R.A."/>
            <person name="Otillar R.P."/>
            <person name="Pangilinan J.L."/>
            <person name="Peng Y."/>
            <person name="Rokas A."/>
            <person name="Rosa C.A."/>
            <person name="Scheuner C."/>
            <person name="Sibirny A.A."/>
            <person name="Slot J.C."/>
            <person name="Stielow J.B."/>
            <person name="Sun H."/>
            <person name="Kurtzman C.P."/>
            <person name="Blackwell M."/>
            <person name="Grigoriev I.V."/>
            <person name="Jeffries T.W."/>
        </authorList>
    </citation>
    <scope>NUCLEOTIDE SEQUENCE [LARGE SCALE GENOMIC DNA]</scope>
    <source>
        <strain evidence="2 3">NRRL Y-2026</strain>
    </source>
</reference>
<keyword evidence="3" id="KW-1185">Reference proteome</keyword>
<evidence type="ECO:0000313" key="3">
    <source>
        <dbReference type="Proteomes" id="UP000094455"/>
    </source>
</evidence>
<dbReference type="GeneID" id="30178266"/>
<name>A0A1E3NFF1_9ASCO</name>
<evidence type="ECO:0000313" key="2">
    <source>
        <dbReference type="EMBL" id="ODQ44849.1"/>
    </source>
</evidence>
<feature type="compositionally biased region" description="Polar residues" evidence="1">
    <location>
        <begin position="79"/>
        <end position="93"/>
    </location>
</feature>
<evidence type="ECO:0000256" key="1">
    <source>
        <dbReference type="SAM" id="MobiDB-lite"/>
    </source>
</evidence>